<dbReference type="EMBL" id="CAUYUJ010021841">
    <property type="protein sequence ID" value="CAK0907348.1"/>
    <property type="molecule type" value="Genomic_DNA"/>
</dbReference>
<dbReference type="InterPro" id="IPR036249">
    <property type="entry name" value="Thioredoxin-like_sf"/>
</dbReference>
<reference evidence="5" key="1">
    <citation type="submission" date="2023-10" db="EMBL/GenBank/DDBJ databases">
        <authorList>
            <person name="Chen Y."/>
            <person name="Shah S."/>
            <person name="Dougan E. K."/>
            <person name="Thang M."/>
            <person name="Chan C."/>
        </authorList>
    </citation>
    <scope>NUCLEOTIDE SEQUENCE [LARGE SCALE GENOMIC DNA]</scope>
</reference>
<feature type="compositionally biased region" description="Basic and acidic residues" evidence="3">
    <location>
        <begin position="53"/>
        <end position="69"/>
    </location>
</feature>
<evidence type="ECO:0000256" key="1">
    <source>
        <dbReference type="ARBA" id="ARBA00006347"/>
    </source>
</evidence>
<name>A0ABN9Y849_9DINO</name>
<evidence type="ECO:0000256" key="2">
    <source>
        <dbReference type="ARBA" id="ARBA00022729"/>
    </source>
</evidence>
<comment type="similarity">
    <text evidence="1">Belongs to the protein disulfide isomerase family.</text>
</comment>
<feature type="region of interest" description="Disordered" evidence="3">
    <location>
        <begin position="38"/>
        <end position="78"/>
    </location>
</feature>
<protein>
    <recommendedName>
        <fullName evidence="4">Thioredoxin domain-containing protein</fullName>
    </recommendedName>
</protein>
<dbReference type="Proteomes" id="UP001189429">
    <property type="component" value="Unassembled WGS sequence"/>
</dbReference>
<organism evidence="5 6">
    <name type="scientific">Prorocentrum cordatum</name>
    <dbReference type="NCBI Taxonomy" id="2364126"/>
    <lineage>
        <taxon>Eukaryota</taxon>
        <taxon>Sar</taxon>
        <taxon>Alveolata</taxon>
        <taxon>Dinophyceae</taxon>
        <taxon>Prorocentrales</taxon>
        <taxon>Prorocentraceae</taxon>
        <taxon>Prorocentrum</taxon>
    </lineage>
</organism>
<dbReference type="PANTHER" id="PTHR45672">
    <property type="entry name" value="PROTEIN DISULFIDE-ISOMERASE C17H9.14C-RELATED"/>
    <property type="match status" value="1"/>
</dbReference>
<gene>
    <name evidence="5" type="ORF">PCOR1329_LOCUS82390</name>
</gene>
<dbReference type="Pfam" id="PF00085">
    <property type="entry name" value="Thioredoxin"/>
    <property type="match status" value="1"/>
</dbReference>
<keyword evidence="6" id="KW-1185">Reference proteome</keyword>
<dbReference type="Gene3D" id="3.40.30.10">
    <property type="entry name" value="Glutaredoxin"/>
    <property type="match status" value="1"/>
</dbReference>
<comment type="caution">
    <text evidence="5">The sequence shown here is derived from an EMBL/GenBank/DDBJ whole genome shotgun (WGS) entry which is preliminary data.</text>
</comment>
<sequence>MKPDWDKLMAEYEGSKTVLVADVDCTTGGKELCSSVGVRGYPTIKTGSPDDLQDYKGGRDPGEPQEARRQPRPVLRPRENLELCDDEKKKQIAEFTALGAEKREAMIKEKDAESEKLEADFKAFVENLNKAYKDRESAKKDEAVEAIKNSGLGLLKSVHKFAATASTSKSEL</sequence>
<dbReference type="SUPFAM" id="SSF52833">
    <property type="entry name" value="Thioredoxin-like"/>
    <property type="match status" value="1"/>
</dbReference>
<evidence type="ECO:0000313" key="5">
    <source>
        <dbReference type="EMBL" id="CAK0907348.1"/>
    </source>
</evidence>
<keyword evidence="2" id="KW-0732">Signal</keyword>
<dbReference type="InterPro" id="IPR051063">
    <property type="entry name" value="PDI"/>
</dbReference>
<proteinExistence type="inferred from homology"/>
<dbReference type="PANTHER" id="PTHR45672:SF3">
    <property type="entry name" value="THIOREDOXIN DOMAIN-CONTAINING PROTEIN 5"/>
    <property type="match status" value="1"/>
</dbReference>
<accession>A0ABN9Y849</accession>
<evidence type="ECO:0000313" key="6">
    <source>
        <dbReference type="Proteomes" id="UP001189429"/>
    </source>
</evidence>
<evidence type="ECO:0000256" key="3">
    <source>
        <dbReference type="SAM" id="MobiDB-lite"/>
    </source>
</evidence>
<dbReference type="InterPro" id="IPR013766">
    <property type="entry name" value="Thioredoxin_domain"/>
</dbReference>
<evidence type="ECO:0000259" key="4">
    <source>
        <dbReference type="Pfam" id="PF00085"/>
    </source>
</evidence>
<feature type="domain" description="Thioredoxin" evidence="4">
    <location>
        <begin position="1"/>
        <end position="60"/>
    </location>
</feature>